<reference evidence="17" key="1">
    <citation type="journal article" date="2020" name="Nat. Genet.">
        <title>Genomic diversifications of five Gossypium allopolyploid species and their impact on cotton improvement.</title>
        <authorList>
            <person name="Chen Z.J."/>
            <person name="Sreedasyam A."/>
            <person name="Ando A."/>
            <person name="Song Q."/>
            <person name="De Santiago L.M."/>
            <person name="Hulse-Kemp A.M."/>
            <person name="Ding M."/>
            <person name="Ye W."/>
            <person name="Kirkbride R.C."/>
            <person name="Jenkins J."/>
            <person name="Plott C."/>
            <person name="Lovell J."/>
            <person name="Lin Y.M."/>
            <person name="Vaughn R."/>
            <person name="Liu B."/>
            <person name="Simpson S."/>
            <person name="Scheffler B.E."/>
            <person name="Wen L."/>
            <person name="Saski C.A."/>
            <person name="Grover C.E."/>
            <person name="Hu G."/>
            <person name="Conover J.L."/>
            <person name="Carlson J.W."/>
            <person name="Shu S."/>
            <person name="Boston L.B."/>
            <person name="Williams M."/>
            <person name="Peterson D.G."/>
            <person name="McGee K."/>
            <person name="Jones D.C."/>
            <person name="Wendel J.F."/>
            <person name="Stelly D.M."/>
            <person name="Grimwood J."/>
            <person name="Schmutz J."/>
        </authorList>
    </citation>
    <scope>NUCLEOTIDE SEQUENCE [LARGE SCALE GENOMIC DNA]</scope>
    <source>
        <strain evidence="17">cv. 3-79</strain>
    </source>
</reference>
<accession>A0A5J5NC42</accession>
<proteinExistence type="inferred from homology"/>
<dbReference type="PANTHER" id="PTHR13462">
    <property type="entry name" value="CALCIUM UNIPORTER PROTEIN, MITOCHONDRIAL"/>
    <property type="match status" value="1"/>
</dbReference>
<dbReference type="Pfam" id="PF04678">
    <property type="entry name" value="MCU"/>
    <property type="match status" value="1"/>
</dbReference>
<comment type="catalytic activity">
    <reaction evidence="14">
        <text>Ca(2+)(in) = Ca(2+)(out)</text>
        <dbReference type="Rhea" id="RHEA:29671"/>
        <dbReference type="ChEBI" id="CHEBI:29108"/>
    </reaction>
</comment>
<dbReference type="EMBL" id="ML706473">
    <property type="protein sequence ID" value="KAB1670520.1"/>
    <property type="molecule type" value="Genomic_DNA"/>
</dbReference>
<evidence type="ECO:0000256" key="6">
    <source>
        <dbReference type="ARBA" id="ARBA00022692"/>
    </source>
</evidence>
<evidence type="ECO:0000313" key="16">
    <source>
        <dbReference type="EMBL" id="KAB1670520.1"/>
    </source>
</evidence>
<evidence type="ECO:0000256" key="9">
    <source>
        <dbReference type="ARBA" id="ARBA00022989"/>
    </source>
</evidence>
<organism evidence="16 17">
    <name type="scientific">Gossypium barbadense</name>
    <name type="common">Sea Island cotton</name>
    <name type="synonym">Hibiscus barbadensis</name>
    <dbReference type="NCBI Taxonomy" id="3634"/>
    <lineage>
        <taxon>Eukaryota</taxon>
        <taxon>Viridiplantae</taxon>
        <taxon>Streptophyta</taxon>
        <taxon>Embryophyta</taxon>
        <taxon>Tracheophyta</taxon>
        <taxon>Spermatophyta</taxon>
        <taxon>Magnoliopsida</taxon>
        <taxon>eudicotyledons</taxon>
        <taxon>Gunneridae</taxon>
        <taxon>Pentapetalae</taxon>
        <taxon>rosids</taxon>
        <taxon>malvids</taxon>
        <taxon>Malvales</taxon>
        <taxon>Malvaceae</taxon>
        <taxon>Malvoideae</taxon>
        <taxon>Gossypium</taxon>
    </lineage>
</organism>
<keyword evidence="17" id="KW-1185">Reference proteome</keyword>
<evidence type="ECO:0000256" key="14">
    <source>
        <dbReference type="ARBA" id="ARBA00036634"/>
    </source>
</evidence>
<dbReference type="OrthoDB" id="278338at2759"/>
<dbReference type="InterPro" id="IPR039055">
    <property type="entry name" value="MCU_fam"/>
</dbReference>
<evidence type="ECO:0000256" key="7">
    <source>
        <dbReference type="ARBA" id="ARBA00022792"/>
    </source>
</evidence>
<evidence type="ECO:0000256" key="11">
    <source>
        <dbReference type="ARBA" id="ARBA00023128"/>
    </source>
</evidence>
<dbReference type="GO" id="GO:0015292">
    <property type="term" value="F:uniporter activity"/>
    <property type="evidence" value="ECO:0007669"/>
    <property type="project" value="TreeGrafter"/>
</dbReference>
<keyword evidence="6" id="KW-0812">Transmembrane</keyword>
<comment type="subcellular location">
    <subcellularLocation>
        <location evidence="1">Mitochondrion inner membrane</location>
        <topology evidence="1">Multi-pass membrane protein</topology>
    </subcellularLocation>
</comment>
<name>A0A5J5NC42_GOSBA</name>
<keyword evidence="3" id="KW-0813">Transport</keyword>
<keyword evidence="11" id="KW-0496">Mitochondrion</keyword>
<protein>
    <recommendedName>
        <fullName evidence="15">Calcium uniporter protein C-terminal domain-containing protein</fullName>
    </recommendedName>
</protein>
<dbReference type="AlphaFoldDB" id="A0A5J5NC42"/>
<feature type="domain" description="Calcium uniporter protein C-terminal" evidence="15">
    <location>
        <begin position="6"/>
        <end position="73"/>
    </location>
</feature>
<evidence type="ECO:0000256" key="10">
    <source>
        <dbReference type="ARBA" id="ARBA00023065"/>
    </source>
</evidence>
<evidence type="ECO:0000256" key="5">
    <source>
        <dbReference type="ARBA" id="ARBA00022673"/>
    </source>
</evidence>
<dbReference type="GO" id="GO:1990246">
    <property type="term" value="C:uniplex complex"/>
    <property type="evidence" value="ECO:0007669"/>
    <property type="project" value="TreeGrafter"/>
</dbReference>
<evidence type="ECO:0000256" key="4">
    <source>
        <dbReference type="ARBA" id="ARBA00022568"/>
    </source>
</evidence>
<evidence type="ECO:0000256" key="13">
    <source>
        <dbReference type="ARBA" id="ARBA00023303"/>
    </source>
</evidence>
<evidence type="ECO:0000256" key="1">
    <source>
        <dbReference type="ARBA" id="ARBA00004448"/>
    </source>
</evidence>
<evidence type="ECO:0000259" key="15">
    <source>
        <dbReference type="Pfam" id="PF04678"/>
    </source>
</evidence>
<dbReference type="GO" id="GO:0005262">
    <property type="term" value="F:calcium channel activity"/>
    <property type="evidence" value="ECO:0007669"/>
    <property type="project" value="UniProtKB-KW"/>
</dbReference>
<evidence type="ECO:0000313" key="17">
    <source>
        <dbReference type="Proteomes" id="UP000327439"/>
    </source>
</evidence>
<keyword evidence="12" id="KW-0472">Membrane</keyword>
<evidence type="ECO:0000256" key="2">
    <source>
        <dbReference type="ARBA" id="ARBA00005653"/>
    </source>
</evidence>
<dbReference type="Proteomes" id="UP000327439">
    <property type="component" value="Unassembled WGS sequence"/>
</dbReference>
<evidence type="ECO:0000256" key="3">
    <source>
        <dbReference type="ARBA" id="ARBA00022448"/>
    </source>
</evidence>
<dbReference type="InterPro" id="IPR006769">
    <property type="entry name" value="MCU_C"/>
</dbReference>
<keyword evidence="8" id="KW-0106">Calcium</keyword>
<dbReference type="GO" id="GO:0051560">
    <property type="term" value="P:mitochondrial calcium ion homeostasis"/>
    <property type="evidence" value="ECO:0007669"/>
    <property type="project" value="InterPro"/>
</dbReference>
<gene>
    <name evidence="16" type="ORF">ES319_1Z160000v1</name>
</gene>
<dbReference type="PANTHER" id="PTHR13462:SF10">
    <property type="entry name" value="CALCIUM UNIPORTER PROTEIN, MITOCHONDRIAL"/>
    <property type="match status" value="1"/>
</dbReference>
<dbReference type="GO" id="GO:0036444">
    <property type="term" value="P:calcium import into the mitochondrion"/>
    <property type="evidence" value="ECO:0007669"/>
    <property type="project" value="TreeGrafter"/>
</dbReference>
<keyword evidence="7" id="KW-0999">Mitochondrion inner membrane</keyword>
<sequence>MPLALAPEDDPIKDELKRLLEQKEDIDVQAHKEVRRILWTGLGLAVGQVGLFFRLTFWEFSWDVMEPITYFFHQHYYSYMLCLLPVHFKRSHIPRSDEEAFSLQAEKIVIEP</sequence>
<comment type="similarity">
    <text evidence="2">Belongs to the MCU (TC 1.A.77) family.</text>
</comment>
<evidence type="ECO:0000256" key="12">
    <source>
        <dbReference type="ARBA" id="ARBA00023136"/>
    </source>
</evidence>
<keyword evidence="9" id="KW-1133">Transmembrane helix</keyword>
<evidence type="ECO:0000256" key="8">
    <source>
        <dbReference type="ARBA" id="ARBA00022837"/>
    </source>
</evidence>
<keyword evidence="10" id="KW-0406">Ion transport</keyword>
<keyword evidence="4" id="KW-0109">Calcium transport</keyword>
<keyword evidence="13" id="KW-0407">Ion channel</keyword>
<keyword evidence="5" id="KW-0107">Calcium channel</keyword>